<accession>A0A9N9IMC8</accession>
<protein>
    <submittedName>
        <fullName evidence="5">14087_t:CDS:1</fullName>
    </submittedName>
</protein>
<dbReference type="Gene3D" id="3.10.20.370">
    <property type="match status" value="1"/>
</dbReference>
<dbReference type="FunFam" id="3.30.70.270:FF:000045">
    <property type="entry name" value="Transposon Tf2-7 polyprotein"/>
    <property type="match status" value="1"/>
</dbReference>
<dbReference type="GO" id="GO:0003824">
    <property type="term" value="F:catalytic activity"/>
    <property type="evidence" value="ECO:0007669"/>
    <property type="project" value="UniProtKB-KW"/>
</dbReference>
<dbReference type="Proteomes" id="UP000789405">
    <property type="component" value="Unassembled WGS sequence"/>
</dbReference>
<dbReference type="Gene3D" id="3.30.70.270">
    <property type="match status" value="2"/>
</dbReference>
<dbReference type="InterPro" id="IPR043128">
    <property type="entry name" value="Rev_trsase/Diguanyl_cyclase"/>
</dbReference>
<dbReference type="Pfam" id="PF03732">
    <property type="entry name" value="Retrotrans_gag"/>
    <property type="match status" value="1"/>
</dbReference>
<reference evidence="5" key="1">
    <citation type="submission" date="2021-06" db="EMBL/GenBank/DDBJ databases">
        <authorList>
            <person name="Kallberg Y."/>
            <person name="Tangrot J."/>
            <person name="Rosling A."/>
        </authorList>
    </citation>
    <scope>NUCLEOTIDE SEQUENCE</scope>
    <source>
        <strain evidence="5">MA453B</strain>
    </source>
</reference>
<evidence type="ECO:0000256" key="1">
    <source>
        <dbReference type="ARBA" id="ARBA00023268"/>
    </source>
</evidence>
<evidence type="ECO:0000256" key="2">
    <source>
        <dbReference type="SAM" id="MobiDB-lite"/>
    </source>
</evidence>
<feature type="region of interest" description="Disordered" evidence="2">
    <location>
        <begin position="406"/>
        <end position="438"/>
    </location>
</feature>
<dbReference type="InterPro" id="IPR050951">
    <property type="entry name" value="Retrovirus_Pol_polyprotein"/>
</dbReference>
<feature type="domain" description="Reverse transcriptase/retrotransposon-derived protein RNase H-like" evidence="4">
    <location>
        <begin position="685"/>
        <end position="784"/>
    </location>
</feature>
<dbReference type="AlphaFoldDB" id="A0A9N9IMC8"/>
<dbReference type="Pfam" id="PF17919">
    <property type="entry name" value="RT_RNaseH_2"/>
    <property type="match status" value="1"/>
</dbReference>
<evidence type="ECO:0000313" key="6">
    <source>
        <dbReference type="Proteomes" id="UP000789405"/>
    </source>
</evidence>
<sequence length="836" mass="96403">RSLSQPDINPPAIPARPRYRFYQNQQTPPRIDTSIFPLRNPNFPRIRQGNISPVSSTFSQTRVADFEETLSSPRSANTVRSDDANNNTEYRSIFEPTDDETTYRPLGQRNYLEDHDRIIIATSEPEADNQSILTQDVNEVIEEGNQGEGFPLDNINNFLNILNNENNNLNNNPVDNNLIDLGPPDDQENISDHEHDTSDEGSEHSSGSSLDDEDNSEEEMSAILNAMGAYLKKGARDWYLGWAADNDGHDWTALRRAFENKFCNDDFRDQWLEELRGLKQRKTESVEEYYYQVMRMATRATLDAARTLPYFIKGLLPEIRAVVKTHAPANLNAALLKAKQYEQGKGEVKRRKKKTKHYESSSDESDSSEKKKPQQQPSQQYQILNRRNVSYVEYDNHDIEEHEAYEAMRNKPNNRPSPIRKPGRPPKMTTTPNPPLPKVQVQEPEVLVDFEQDPYEEEPMEEVKPTEVKPAKKPRMKRQPSIIDQMTPYDISQDILNMQASAKIGQLLKYPDQKKNMSKILKRPTQKETNHDLYSNPWQDRDTKILDTKESENSDDENPAIYLTETAAVKTSEFQVGILDESQEKSADKLFTEFTDVKAQLKLNKDKCQFFSTSIKFLGHEISRQGIQPDEGNLIKVKEYPQPTNLRTIRGFLGLASYYRKFIKDFSTKAKPLNKLLQKDTPFQWEAEQQQAFEWLKVKLTSAPVLRYPDFKKPFYLHTDASGTGLGAVLAQKDPDKREYAVAFASRSLNQAERNYSTTEQECLAVIWAVEHFKHYFGTTHFYVVTDHAALKWLHTTELKGRRARWILRLEPYNFTILYRAGKSHNNADSLSQLEI</sequence>
<dbReference type="PANTHER" id="PTHR37984:SF5">
    <property type="entry name" value="PROTEIN NYNRIN-LIKE"/>
    <property type="match status" value="1"/>
</dbReference>
<dbReference type="OrthoDB" id="2206664at2759"/>
<feature type="compositionally biased region" description="Basic and acidic residues" evidence="2">
    <location>
        <begin position="461"/>
        <end position="470"/>
    </location>
</feature>
<comment type="caution">
    <text evidence="5">The sequence shown here is derived from an EMBL/GenBank/DDBJ whole genome shotgun (WGS) entry which is preliminary data.</text>
</comment>
<evidence type="ECO:0000259" key="4">
    <source>
        <dbReference type="Pfam" id="PF17919"/>
    </source>
</evidence>
<proteinExistence type="predicted"/>
<organism evidence="5 6">
    <name type="scientific">Dentiscutata erythropus</name>
    <dbReference type="NCBI Taxonomy" id="1348616"/>
    <lineage>
        <taxon>Eukaryota</taxon>
        <taxon>Fungi</taxon>
        <taxon>Fungi incertae sedis</taxon>
        <taxon>Mucoromycota</taxon>
        <taxon>Glomeromycotina</taxon>
        <taxon>Glomeromycetes</taxon>
        <taxon>Diversisporales</taxon>
        <taxon>Gigasporaceae</taxon>
        <taxon>Dentiscutata</taxon>
    </lineage>
</organism>
<dbReference type="InterPro" id="IPR005162">
    <property type="entry name" value="Retrotrans_gag_dom"/>
</dbReference>
<name>A0A9N9IMC8_9GLOM</name>
<dbReference type="InterPro" id="IPR043502">
    <property type="entry name" value="DNA/RNA_pol_sf"/>
</dbReference>
<keyword evidence="6" id="KW-1185">Reference proteome</keyword>
<dbReference type="PANTHER" id="PTHR37984">
    <property type="entry name" value="PROTEIN CBG26694"/>
    <property type="match status" value="1"/>
</dbReference>
<gene>
    <name evidence="5" type="ORF">DERYTH_LOCUS15851</name>
</gene>
<feature type="region of interest" description="Disordered" evidence="2">
    <location>
        <begin position="342"/>
        <end position="388"/>
    </location>
</feature>
<feature type="non-terminal residue" evidence="5">
    <location>
        <position position="1"/>
    </location>
</feature>
<feature type="domain" description="Retrotransposon gag" evidence="3">
    <location>
        <begin position="233"/>
        <end position="316"/>
    </location>
</feature>
<dbReference type="FunFam" id="3.10.20.370:FF:000001">
    <property type="entry name" value="Retrovirus-related Pol polyprotein from transposon 17.6-like protein"/>
    <property type="match status" value="1"/>
</dbReference>
<feature type="compositionally biased region" description="Basic and acidic residues" evidence="2">
    <location>
        <begin position="190"/>
        <end position="203"/>
    </location>
</feature>
<evidence type="ECO:0000259" key="3">
    <source>
        <dbReference type="Pfam" id="PF03732"/>
    </source>
</evidence>
<keyword evidence="1" id="KW-0511">Multifunctional enzyme</keyword>
<feature type="region of interest" description="Disordered" evidence="2">
    <location>
        <begin position="173"/>
        <end position="217"/>
    </location>
</feature>
<dbReference type="SUPFAM" id="SSF56672">
    <property type="entry name" value="DNA/RNA polymerases"/>
    <property type="match status" value="1"/>
</dbReference>
<feature type="region of interest" description="Disordered" evidence="2">
    <location>
        <begin position="455"/>
        <end position="479"/>
    </location>
</feature>
<evidence type="ECO:0000313" key="5">
    <source>
        <dbReference type="EMBL" id="CAG8739219.1"/>
    </source>
</evidence>
<dbReference type="EMBL" id="CAJVPY010013214">
    <property type="protein sequence ID" value="CAG8739219.1"/>
    <property type="molecule type" value="Genomic_DNA"/>
</dbReference>
<dbReference type="InterPro" id="IPR041577">
    <property type="entry name" value="RT_RNaseH_2"/>
</dbReference>
<dbReference type="CDD" id="cd09274">
    <property type="entry name" value="RNase_HI_RT_Ty3"/>
    <property type="match status" value="1"/>
</dbReference>